<proteinExistence type="predicted"/>
<organism evidence="2 3">
    <name type="scientific">Desulfuromonas thiophila</name>
    <dbReference type="NCBI Taxonomy" id="57664"/>
    <lineage>
        <taxon>Bacteria</taxon>
        <taxon>Pseudomonadati</taxon>
        <taxon>Thermodesulfobacteriota</taxon>
        <taxon>Desulfuromonadia</taxon>
        <taxon>Desulfuromonadales</taxon>
        <taxon>Desulfuromonadaceae</taxon>
        <taxon>Desulfuromonas</taxon>
    </lineage>
</organism>
<reference evidence="3" key="1">
    <citation type="submission" date="2016-10" db="EMBL/GenBank/DDBJ databases">
        <authorList>
            <person name="Varghese N."/>
            <person name="Submissions S."/>
        </authorList>
    </citation>
    <scope>NUCLEOTIDE SEQUENCE [LARGE SCALE GENOMIC DNA]</scope>
    <source>
        <strain evidence="3">DSM 8987</strain>
    </source>
</reference>
<dbReference type="NCBIfam" id="NF040970">
    <property type="entry name" value="memb_ExtQ"/>
    <property type="match status" value="1"/>
</dbReference>
<sequence>MKKPDPHTDYVRSSPCFFRLIRQAMAVVCLLVVALAALLPAPLLEPADLATVPNPSRAAWFLVWTQEVVSYSKQAVYGLLLLGLLFAVLPWLPRTRPARQARWLPADQRWVNALTLLTFGMIVTLTFVALYLRGENWVFGWFF</sequence>
<feature type="transmembrane region" description="Helical" evidence="1">
    <location>
        <begin position="113"/>
        <end position="132"/>
    </location>
</feature>
<dbReference type="EMBL" id="FNAQ01000012">
    <property type="protein sequence ID" value="SDE46760.1"/>
    <property type="molecule type" value="Genomic_DNA"/>
</dbReference>
<dbReference type="AlphaFoldDB" id="A0A1G7D6Z8"/>
<keyword evidence="1" id="KW-0472">Membrane</keyword>
<dbReference type="InterPro" id="IPR036150">
    <property type="entry name" value="Cyt_b/b6_C_sf"/>
</dbReference>
<evidence type="ECO:0000313" key="2">
    <source>
        <dbReference type="EMBL" id="SDE46760.1"/>
    </source>
</evidence>
<protein>
    <recommendedName>
        <fullName evidence="4">Cytochrome B6</fullName>
    </recommendedName>
</protein>
<name>A0A1G7D6Z8_9BACT</name>
<dbReference type="GO" id="GO:0009055">
    <property type="term" value="F:electron transfer activity"/>
    <property type="evidence" value="ECO:0007669"/>
    <property type="project" value="InterPro"/>
</dbReference>
<evidence type="ECO:0000313" key="3">
    <source>
        <dbReference type="Proteomes" id="UP000243205"/>
    </source>
</evidence>
<dbReference type="STRING" id="57664.SAMN05661003_11233"/>
<evidence type="ECO:0000256" key="1">
    <source>
        <dbReference type="SAM" id="Phobius"/>
    </source>
</evidence>
<dbReference type="InterPro" id="IPR027387">
    <property type="entry name" value="Cytb/b6-like_sf"/>
</dbReference>
<gene>
    <name evidence="2" type="ORF">SAMN05661003_11233</name>
</gene>
<dbReference type="GO" id="GO:0016020">
    <property type="term" value="C:membrane"/>
    <property type="evidence" value="ECO:0007669"/>
    <property type="project" value="InterPro"/>
</dbReference>
<dbReference type="RefSeq" id="WP_092079251.1">
    <property type="nucleotide sequence ID" value="NZ_FNAQ01000012.1"/>
</dbReference>
<dbReference type="Gene3D" id="1.20.810.10">
    <property type="entry name" value="Cytochrome Bc1 Complex, Chain C"/>
    <property type="match status" value="1"/>
</dbReference>
<keyword evidence="3" id="KW-1185">Reference proteome</keyword>
<accession>A0A1G7D6Z8</accession>
<feature type="transmembrane region" description="Helical" evidence="1">
    <location>
        <begin position="20"/>
        <end position="39"/>
    </location>
</feature>
<keyword evidence="1" id="KW-1133">Transmembrane helix</keyword>
<keyword evidence="1" id="KW-0812">Transmembrane</keyword>
<dbReference type="GO" id="GO:0016491">
    <property type="term" value="F:oxidoreductase activity"/>
    <property type="evidence" value="ECO:0007669"/>
    <property type="project" value="InterPro"/>
</dbReference>
<feature type="transmembrane region" description="Helical" evidence="1">
    <location>
        <begin position="74"/>
        <end position="92"/>
    </location>
</feature>
<dbReference type="SUPFAM" id="SSF81648">
    <property type="entry name" value="a domain/subunit of cytochrome bc1 complex (Ubiquinol-cytochrome c reductase)"/>
    <property type="match status" value="1"/>
</dbReference>
<dbReference type="Proteomes" id="UP000243205">
    <property type="component" value="Unassembled WGS sequence"/>
</dbReference>
<evidence type="ECO:0008006" key="4">
    <source>
        <dbReference type="Google" id="ProtNLM"/>
    </source>
</evidence>